<dbReference type="GO" id="GO:0003677">
    <property type="term" value="F:DNA binding"/>
    <property type="evidence" value="ECO:0007669"/>
    <property type="project" value="UniProtKB-UniRule"/>
</dbReference>
<comment type="caution">
    <text evidence="7">The sequence shown here is derived from an EMBL/GenBank/DDBJ whole genome shotgun (WGS) entry which is preliminary data.</text>
</comment>
<dbReference type="InterPro" id="IPR001207">
    <property type="entry name" value="Transposase_mutator"/>
</dbReference>
<evidence type="ECO:0000256" key="6">
    <source>
        <dbReference type="RuleBase" id="RU365089"/>
    </source>
</evidence>
<dbReference type="PANTHER" id="PTHR33217">
    <property type="entry name" value="TRANSPOSASE FOR INSERTION SEQUENCE ELEMENT IS1081"/>
    <property type="match status" value="1"/>
</dbReference>
<evidence type="ECO:0000256" key="3">
    <source>
        <dbReference type="ARBA" id="ARBA00022578"/>
    </source>
</evidence>
<sequence length="294" mass="34098">MSPVEIAEYLHLPEQNKWSGILLLDGKYLNRHMVLLLAVDYRTQDVVSWRVAENESQDNYKQLITDVQNCGYIIKALISDGGTGIRALTQKKKPSFIRIGSRPYPRPGVSPAKEQTVFLSGVPHQWCIVHAQRELLKYVRTKAKKEEREKLTLLVNQILFSSTLIRAEKVRKKLNTYGYINYSEAAKRLTNIISSYWKLLIAHYTVRVGRFKIPPTTNVIENIISNLNTRLKTMKKIKTKKSAEAICRLIVLKYRLKPLVDSQDRQKRNKSPLELSIKKKGKLNWYLFIKKSCR</sequence>
<comment type="function">
    <text evidence="1 6">Required for the transposition of the insertion element.</text>
</comment>
<name>A0A2M7FM24_9BACT</name>
<dbReference type="Proteomes" id="UP000230556">
    <property type="component" value="Unassembled WGS sequence"/>
</dbReference>
<evidence type="ECO:0000256" key="4">
    <source>
        <dbReference type="ARBA" id="ARBA00023125"/>
    </source>
</evidence>
<organism evidence="7 8">
    <name type="scientific">Candidatus Collierbacteria bacterium CG17_big_fil_post_rev_8_21_14_2_50_45_7</name>
    <dbReference type="NCBI Taxonomy" id="1974536"/>
    <lineage>
        <taxon>Bacteria</taxon>
        <taxon>Candidatus Collieribacteriota</taxon>
    </lineage>
</organism>
<evidence type="ECO:0000256" key="5">
    <source>
        <dbReference type="ARBA" id="ARBA00023172"/>
    </source>
</evidence>
<dbReference type="AlphaFoldDB" id="A0A2M7FM24"/>
<protein>
    <recommendedName>
        <fullName evidence="6">Mutator family transposase</fullName>
    </recommendedName>
</protein>
<dbReference type="PANTHER" id="PTHR33217:SF9">
    <property type="entry name" value="MUTATOR FAMILY TRANSPOSASE"/>
    <property type="match status" value="1"/>
</dbReference>
<evidence type="ECO:0000256" key="1">
    <source>
        <dbReference type="ARBA" id="ARBA00002190"/>
    </source>
</evidence>
<gene>
    <name evidence="7" type="ORF">COW38_04395</name>
</gene>
<keyword evidence="5 6" id="KW-0233">DNA recombination</keyword>
<evidence type="ECO:0000313" key="7">
    <source>
        <dbReference type="EMBL" id="PIW06730.1"/>
    </source>
</evidence>
<accession>A0A2M7FM24</accession>
<dbReference type="GO" id="GO:0006313">
    <property type="term" value="P:DNA transposition"/>
    <property type="evidence" value="ECO:0007669"/>
    <property type="project" value="UniProtKB-UniRule"/>
</dbReference>
<dbReference type="Pfam" id="PF00872">
    <property type="entry name" value="Transposase_mut"/>
    <property type="match status" value="1"/>
</dbReference>
<keyword evidence="3 6" id="KW-0815">Transposition</keyword>
<comment type="similarity">
    <text evidence="2 6">Belongs to the transposase mutator family.</text>
</comment>
<dbReference type="GO" id="GO:0004803">
    <property type="term" value="F:transposase activity"/>
    <property type="evidence" value="ECO:0007669"/>
    <property type="project" value="UniProtKB-UniRule"/>
</dbReference>
<reference evidence="8" key="1">
    <citation type="submission" date="2017-09" db="EMBL/GenBank/DDBJ databases">
        <title>Depth-based differentiation of microbial function through sediment-hosted aquifers and enrichment of novel symbionts in the deep terrestrial subsurface.</title>
        <authorList>
            <person name="Probst A.J."/>
            <person name="Ladd B."/>
            <person name="Jarett J.K."/>
            <person name="Geller-Mcgrath D.E."/>
            <person name="Sieber C.M.K."/>
            <person name="Emerson J.B."/>
            <person name="Anantharaman K."/>
            <person name="Thomas B.C."/>
            <person name="Malmstrom R."/>
            <person name="Stieglmeier M."/>
            <person name="Klingl A."/>
            <person name="Woyke T."/>
            <person name="Ryan C.M."/>
            <person name="Banfield J.F."/>
        </authorList>
    </citation>
    <scope>NUCLEOTIDE SEQUENCE [LARGE SCALE GENOMIC DNA]</scope>
</reference>
<dbReference type="EMBL" id="PFFO01000195">
    <property type="protein sequence ID" value="PIW06730.1"/>
    <property type="molecule type" value="Genomic_DNA"/>
</dbReference>
<keyword evidence="6" id="KW-0814">Transposable element</keyword>
<proteinExistence type="inferred from homology"/>
<evidence type="ECO:0000256" key="2">
    <source>
        <dbReference type="ARBA" id="ARBA00010961"/>
    </source>
</evidence>
<keyword evidence="4 6" id="KW-0238">DNA-binding</keyword>
<evidence type="ECO:0000313" key="8">
    <source>
        <dbReference type="Proteomes" id="UP000230556"/>
    </source>
</evidence>